<proteinExistence type="predicted"/>
<dbReference type="GO" id="GO:0016853">
    <property type="term" value="F:isomerase activity"/>
    <property type="evidence" value="ECO:0007669"/>
    <property type="project" value="UniProtKB-KW"/>
</dbReference>
<reference evidence="4 5" key="1">
    <citation type="submission" date="2018-08" db="EMBL/GenBank/DDBJ databases">
        <title>A genome reference for cultivated species of the human gut microbiota.</title>
        <authorList>
            <person name="Zou Y."/>
            <person name="Xue W."/>
            <person name="Luo G."/>
        </authorList>
    </citation>
    <scope>NUCLEOTIDE SEQUENCE [LARGE SCALE GENOMIC DNA]</scope>
    <source>
        <strain evidence="4 5">AF14-18</strain>
    </source>
</reference>
<dbReference type="SUPFAM" id="SSF51658">
    <property type="entry name" value="Xylose isomerase-like"/>
    <property type="match status" value="1"/>
</dbReference>
<gene>
    <name evidence="4" type="ORF">DWW02_20335</name>
</gene>
<dbReference type="Pfam" id="PF01261">
    <property type="entry name" value="AP_endonuc_2"/>
    <property type="match status" value="1"/>
</dbReference>
<name>A0A412Z1D9_9FIRM</name>
<dbReference type="Proteomes" id="UP000284543">
    <property type="component" value="Unassembled WGS sequence"/>
</dbReference>
<dbReference type="InterPro" id="IPR013022">
    <property type="entry name" value="Xyl_isomerase-like_TIM-brl"/>
</dbReference>
<dbReference type="EMBL" id="QRZM01000009">
    <property type="protein sequence ID" value="RGV73729.1"/>
    <property type="molecule type" value="Genomic_DNA"/>
</dbReference>
<evidence type="ECO:0000256" key="1">
    <source>
        <dbReference type="ARBA" id="ARBA00023235"/>
    </source>
</evidence>
<dbReference type="InterPro" id="IPR050417">
    <property type="entry name" value="Sugar_Epim/Isomerase"/>
</dbReference>
<feature type="region of interest" description="Disordered" evidence="2">
    <location>
        <begin position="280"/>
        <end position="300"/>
    </location>
</feature>
<protein>
    <submittedName>
        <fullName evidence="4">Sugar phosphate isomerase/epimerase</fullName>
    </submittedName>
</protein>
<dbReference type="PANTHER" id="PTHR43489:SF7">
    <property type="entry name" value="3-DEHYDRO-D-GULOSIDE 4-EPIMERASE-RELATED"/>
    <property type="match status" value="1"/>
</dbReference>
<organism evidence="4 5">
    <name type="scientific">Enterocloster bolteae</name>
    <dbReference type="NCBI Taxonomy" id="208479"/>
    <lineage>
        <taxon>Bacteria</taxon>
        <taxon>Bacillati</taxon>
        <taxon>Bacillota</taxon>
        <taxon>Clostridia</taxon>
        <taxon>Lachnospirales</taxon>
        <taxon>Lachnospiraceae</taxon>
        <taxon>Enterocloster</taxon>
    </lineage>
</organism>
<dbReference type="Gene3D" id="3.20.20.150">
    <property type="entry name" value="Divalent-metal-dependent TIM barrel enzymes"/>
    <property type="match status" value="1"/>
</dbReference>
<dbReference type="PANTHER" id="PTHR43489">
    <property type="entry name" value="ISOMERASE"/>
    <property type="match status" value="1"/>
</dbReference>
<dbReference type="AlphaFoldDB" id="A0A412Z1D9"/>
<accession>A0A412Z1D9</accession>
<evidence type="ECO:0000313" key="5">
    <source>
        <dbReference type="Proteomes" id="UP000284543"/>
    </source>
</evidence>
<dbReference type="KEGG" id="cbol:CGC65_11815"/>
<dbReference type="InterPro" id="IPR036237">
    <property type="entry name" value="Xyl_isomerase-like_sf"/>
</dbReference>
<feature type="domain" description="Xylose isomerase-like TIM barrel" evidence="3">
    <location>
        <begin position="34"/>
        <end position="268"/>
    </location>
</feature>
<dbReference type="RefSeq" id="WP_002567080.1">
    <property type="nucleotide sequence ID" value="NZ_CABKUK010000007.1"/>
</dbReference>
<evidence type="ECO:0000313" key="4">
    <source>
        <dbReference type="EMBL" id="RGV73729.1"/>
    </source>
</evidence>
<evidence type="ECO:0000256" key="2">
    <source>
        <dbReference type="SAM" id="MobiDB-lite"/>
    </source>
</evidence>
<keyword evidence="1 4" id="KW-0413">Isomerase</keyword>
<evidence type="ECO:0000259" key="3">
    <source>
        <dbReference type="Pfam" id="PF01261"/>
    </source>
</evidence>
<comment type="caution">
    <text evidence="4">The sequence shown here is derived from an EMBL/GenBank/DDBJ whole genome shotgun (WGS) entry which is preliminary data.</text>
</comment>
<feature type="compositionally biased region" description="Basic and acidic residues" evidence="2">
    <location>
        <begin position="282"/>
        <end position="300"/>
    </location>
</feature>
<sequence>MKLCYQAATPDVAIADSVTAYQGPLAKTFGDLGALGYDGVELMTLNPGKLDWREVKETAEENNLSVVLVCTGEIFGQLGLSYTHPHRSLRREAVERTKEIIDFAGYLGANVNIGRIRGQYCRELDREETIELAQNAFTELADYAAPKNVDIALETVTIMQTNFINTLAEGAAMADRVGRPNFRLMMDIFHLNLEEKDLYEAIRTYSSYNIHVHLADNNRRYPGQCGLDFEKILTVFRECGYDGNYCTEIFQLPSMEEAARESIRYLRPIADRVYGGNTHCNEAGRNKDGRGRSRKEGMQI</sequence>